<dbReference type="EMBL" id="JADCLJ010000024">
    <property type="protein sequence ID" value="MBE4909922.1"/>
    <property type="molecule type" value="Genomic_DNA"/>
</dbReference>
<evidence type="ECO:0000313" key="2">
    <source>
        <dbReference type="EMBL" id="MBE4909922.1"/>
    </source>
</evidence>
<keyword evidence="3" id="KW-1185">Reference proteome</keyword>
<feature type="transmembrane region" description="Helical" evidence="1">
    <location>
        <begin position="7"/>
        <end position="23"/>
    </location>
</feature>
<protein>
    <submittedName>
        <fullName evidence="2">Uncharacterized protein</fullName>
    </submittedName>
</protein>
<evidence type="ECO:0000256" key="1">
    <source>
        <dbReference type="SAM" id="Phobius"/>
    </source>
</evidence>
<reference evidence="2 3" key="1">
    <citation type="submission" date="2020-10" db="EMBL/GenBank/DDBJ databases">
        <title>Bacillus sp. HD4P25, an endophyte from a halophyte.</title>
        <authorList>
            <person name="Sun J.-Q."/>
        </authorList>
    </citation>
    <scope>NUCLEOTIDE SEQUENCE [LARGE SCALE GENOMIC DNA]</scope>
    <source>
        <strain evidence="2 3">YIM 93174</strain>
    </source>
</reference>
<dbReference type="Proteomes" id="UP001516662">
    <property type="component" value="Unassembled WGS sequence"/>
</dbReference>
<comment type="caution">
    <text evidence="2">The sequence shown here is derived from an EMBL/GenBank/DDBJ whole genome shotgun (WGS) entry which is preliminary data.</text>
</comment>
<evidence type="ECO:0000313" key="3">
    <source>
        <dbReference type="Proteomes" id="UP001516662"/>
    </source>
</evidence>
<sequence>MKIKELIKFIIGGFIVVITYWLLTGEPKWYSFLSAIALLFIIIFTIKLLRWNSKI</sequence>
<organism evidence="2 3">
    <name type="scientific">Litchfieldia luteola</name>
    <dbReference type="NCBI Taxonomy" id="682179"/>
    <lineage>
        <taxon>Bacteria</taxon>
        <taxon>Bacillati</taxon>
        <taxon>Bacillota</taxon>
        <taxon>Bacilli</taxon>
        <taxon>Bacillales</taxon>
        <taxon>Bacillaceae</taxon>
        <taxon>Litchfieldia</taxon>
    </lineage>
</organism>
<feature type="transmembrane region" description="Helical" evidence="1">
    <location>
        <begin position="29"/>
        <end position="49"/>
    </location>
</feature>
<dbReference type="RefSeq" id="WP_193539021.1">
    <property type="nucleotide sequence ID" value="NZ_JADCLJ010000024.1"/>
</dbReference>
<accession>A0ABR9QN46</accession>
<name>A0ABR9QN46_9BACI</name>
<keyword evidence="1" id="KW-0472">Membrane</keyword>
<keyword evidence="1" id="KW-1133">Transmembrane helix</keyword>
<keyword evidence="1" id="KW-0812">Transmembrane</keyword>
<gene>
    <name evidence="2" type="ORF">IMZ08_17950</name>
</gene>
<proteinExistence type="predicted"/>